<comment type="caution">
    <text evidence="1">The sequence shown here is derived from an EMBL/GenBank/DDBJ whole genome shotgun (WGS) entry which is preliminary data.</text>
</comment>
<proteinExistence type="predicted"/>
<dbReference type="EMBL" id="LQIR01000001">
    <property type="protein sequence ID" value="KUI20939.1"/>
    <property type="molecule type" value="Genomic_DNA"/>
</dbReference>
<dbReference type="Gene3D" id="1.25.40.380">
    <property type="entry name" value="Protein of unknown function DUF1810"/>
    <property type="match status" value="1"/>
</dbReference>
<organism evidence="1 2">
    <name type="scientific">Mycobacterium lehmannii</name>
    <dbReference type="NCBI Taxonomy" id="2048550"/>
    <lineage>
        <taxon>Bacteria</taxon>
        <taxon>Bacillati</taxon>
        <taxon>Actinomycetota</taxon>
        <taxon>Actinomycetes</taxon>
        <taxon>Mycobacteriales</taxon>
        <taxon>Mycobacteriaceae</taxon>
        <taxon>Mycobacterium</taxon>
    </lineage>
</organism>
<dbReference type="SUPFAM" id="SSF140736">
    <property type="entry name" value="Rv1873-like"/>
    <property type="match status" value="1"/>
</dbReference>
<evidence type="ECO:0000313" key="2">
    <source>
        <dbReference type="Proteomes" id="UP000053707"/>
    </source>
</evidence>
<dbReference type="PIRSF" id="PIRSF008546">
    <property type="entry name" value="UCP008546"/>
    <property type="match status" value="1"/>
</dbReference>
<dbReference type="Proteomes" id="UP000053707">
    <property type="component" value="Unassembled WGS sequence"/>
</dbReference>
<name>A0A101ADH6_9MYCO</name>
<dbReference type="InterPro" id="IPR036287">
    <property type="entry name" value="Rv1873-like_sf"/>
</dbReference>
<gene>
    <name evidence="1" type="ORF">AU192_10730</name>
</gene>
<evidence type="ECO:0000313" key="1">
    <source>
        <dbReference type="EMBL" id="KUI20939.1"/>
    </source>
</evidence>
<dbReference type="AlphaFoldDB" id="A0A101ADH6"/>
<sequence length="147" mass="16512">MSGDPFDLQRFLDAQERVYDAVLDELRAGRKRSHWIWFVFPQLRGLGRSPTAQRYGIGSLAEARAYLAHGVLGPRLRECADLVARSEQPSADGLFGWPDNLKVRSSMTLFSRAADNPDDQALFGRVLAKYYDGEPDPLTVELLSAER</sequence>
<keyword evidence="2" id="KW-1185">Reference proteome</keyword>
<dbReference type="InterPro" id="IPR014937">
    <property type="entry name" value="DUF1810"/>
</dbReference>
<reference evidence="1 2" key="1">
    <citation type="submission" date="2016-01" db="EMBL/GenBank/DDBJ databases">
        <authorList>
            <consortium name="TB Trials Study Group"/>
            <person name="Sutton G."/>
            <person name="Brinkac L."/>
            <person name="Sanka R."/>
            <person name="Adams M."/>
            <person name="Lau E.L."/>
            <person name="Macaden R."/>
            <person name="Grewal H.M.S."/>
        </authorList>
    </citation>
    <scope>NUCLEOTIDE SEQUENCE [LARGE SCALE GENOMIC DNA]</scope>
    <source>
        <strain evidence="1 2">IS-1744</strain>
    </source>
</reference>
<accession>A0A101ADH6</accession>
<dbReference type="Pfam" id="PF08837">
    <property type="entry name" value="DUF1810"/>
    <property type="match status" value="1"/>
</dbReference>
<protein>
    <submittedName>
        <fullName evidence="1">Calpastatin</fullName>
    </submittedName>
</protein>